<gene>
    <name evidence="2" type="ORF">JOB18_031143</name>
</gene>
<keyword evidence="3" id="KW-1185">Reference proteome</keyword>
<evidence type="ECO:0000313" key="2">
    <source>
        <dbReference type="EMBL" id="KAG7497066.1"/>
    </source>
</evidence>
<feature type="region of interest" description="Disordered" evidence="1">
    <location>
        <begin position="108"/>
        <end position="127"/>
    </location>
</feature>
<proteinExistence type="predicted"/>
<dbReference type="AlphaFoldDB" id="A0AAV6QUH2"/>
<feature type="compositionally biased region" description="Basic and acidic residues" evidence="1">
    <location>
        <begin position="67"/>
        <end position="77"/>
    </location>
</feature>
<feature type="compositionally biased region" description="Low complexity" evidence="1">
    <location>
        <begin position="109"/>
        <end position="121"/>
    </location>
</feature>
<dbReference type="EMBL" id="JAGKHQ010000015">
    <property type="protein sequence ID" value="KAG7497066.1"/>
    <property type="molecule type" value="Genomic_DNA"/>
</dbReference>
<reference evidence="2 3" key="1">
    <citation type="journal article" date="2021" name="Sci. Rep.">
        <title>Chromosome anchoring in Senegalese sole (Solea senegalensis) reveals sex-associated markers and genome rearrangements in flatfish.</title>
        <authorList>
            <person name="Guerrero-Cozar I."/>
            <person name="Gomez-Garrido J."/>
            <person name="Berbel C."/>
            <person name="Martinez-Blanch J.F."/>
            <person name="Alioto T."/>
            <person name="Claros M.G."/>
            <person name="Gagnaire P.A."/>
            <person name="Manchado M."/>
        </authorList>
    </citation>
    <scope>NUCLEOTIDE SEQUENCE [LARGE SCALE GENOMIC DNA]</scope>
    <source>
        <strain evidence="2">Sse05_10M</strain>
    </source>
</reference>
<feature type="region of interest" description="Disordered" evidence="1">
    <location>
        <begin position="43"/>
        <end position="88"/>
    </location>
</feature>
<feature type="compositionally biased region" description="Gly residues" evidence="1">
    <location>
        <begin position="47"/>
        <end position="57"/>
    </location>
</feature>
<accession>A0AAV6QUH2</accession>
<evidence type="ECO:0000256" key="1">
    <source>
        <dbReference type="SAM" id="MobiDB-lite"/>
    </source>
</evidence>
<comment type="caution">
    <text evidence="2">The sequence shown here is derived from an EMBL/GenBank/DDBJ whole genome shotgun (WGS) entry which is preliminary data.</text>
</comment>
<feature type="region of interest" description="Disordered" evidence="1">
    <location>
        <begin position="1"/>
        <end position="29"/>
    </location>
</feature>
<name>A0AAV6QUH2_SOLSE</name>
<protein>
    <submittedName>
        <fullName evidence="2">Uncharacterized protein</fullName>
    </submittedName>
</protein>
<evidence type="ECO:0000313" key="3">
    <source>
        <dbReference type="Proteomes" id="UP000693946"/>
    </source>
</evidence>
<sequence length="127" mass="13303">MSERVSVAERCCGDTSQGQSGGQRISDEGRKCVVSVRGGLTCRLPGADGGGAGGGSHRGGRARRRRGEPERRQRAEAAAEPSTDPQALIYTGRSGAQARGVTEAVVIVSRSTSHSGTSRTLTRSRRH</sequence>
<organism evidence="2 3">
    <name type="scientific">Solea senegalensis</name>
    <name type="common">Senegalese sole</name>
    <dbReference type="NCBI Taxonomy" id="28829"/>
    <lineage>
        <taxon>Eukaryota</taxon>
        <taxon>Metazoa</taxon>
        <taxon>Chordata</taxon>
        <taxon>Craniata</taxon>
        <taxon>Vertebrata</taxon>
        <taxon>Euteleostomi</taxon>
        <taxon>Actinopterygii</taxon>
        <taxon>Neopterygii</taxon>
        <taxon>Teleostei</taxon>
        <taxon>Neoteleostei</taxon>
        <taxon>Acanthomorphata</taxon>
        <taxon>Carangaria</taxon>
        <taxon>Pleuronectiformes</taxon>
        <taxon>Pleuronectoidei</taxon>
        <taxon>Soleidae</taxon>
        <taxon>Solea</taxon>
    </lineage>
</organism>
<dbReference type="Proteomes" id="UP000693946">
    <property type="component" value="Linkage Group LG3"/>
</dbReference>